<organism evidence="15">
    <name type="scientific">Leptosphaeria maculans (strain JN3 / isolate v23.1.3 / race Av1-4-5-6-7-8)</name>
    <name type="common">Blackleg fungus</name>
    <name type="synonym">Phoma lingam</name>
    <dbReference type="NCBI Taxonomy" id="985895"/>
    <lineage>
        <taxon>Eukaryota</taxon>
        <taxon>Fungi</taxon>
        <taxon>Dikarya</taxon>
        <taxon>Ascomycota</taxon>
        <taxon>Pezizomycotina</taxon>
        <taxon>Dothideomycetes</taxon>
        <taxon>Pleosporomycetidae</taxon>
        <taxon>Pleosporales</taxon>
        <taxon>Pleosporineae</taxon>
        <taxon>Leptosphaeriaceae</taxon>
        <taxon>Plenodomus</taxon>
        <taxon>Plenodomus lingam/Leptosphaeria maculans species complex</taxon>
    </lineage>
</organism>
<reference evidence="15" key="1">
    <citation type="journal article" date="2011" name="Nat. Commun.">
        <title>Effector diversification within compartments of the Leptosphaeria maculans genome affected by Repeat-Induced Point mutations.</title>
        <authorList>
            <person name="Rouxel T."/>
            <person name="Grandaubert J."/>
            <person name="Hane J.K."/>
            <person name="Hoede C."/>
            <person name="van de Wouw A.P."/>
            <person name="Couloux A."/>
            <person name="Dominguez V."/>
            <person name="Anthouard V."/>
            <person name="Bally P."/>
            <person name="Bourras S."/>
            <person name="Cozijnsen A.J."/>
            <person name="Ciuffetti L.M."/>
            <person name="Degrave A."/>
            <person name="Dilmaghani A."/>
            <person name="Duret L."/>
            <person name="Fudal I."/>
            <person name="Goodwin S.B."/>
            <person name="Gout L."/>
            <person name="Glaser N."/>
            <person name="Linglin J."/>
            <person name="Kema G.H.J."/>
            <person name="Lapalu N."/>
            <person name="Lawrence C.B."/>
            <person name="May K."/>
            <person name="Meyer M."/>
            <person name="Ollivier B."/>
            <person name="Poulain J."/>
            <person name="Schoch C.L."/>
            <person name="Simon A."/>
            <person name="Spatafora J.W."/>
            <person name="Stachowiak A."/>
            <person name="Turgeon B.G."/>
            <person name="Tyler B.M."/>
            <person name="Vincent D."/>
            <person name="Weissenbach J."/>
            <person name="Amselem J."/>
            <person name="Quesneville H."/>
            <person name="Oliver R.P."/>
            <person name="Wincker P."/>
            <person name="Balesdent M.-H."/>
            <person name="Howlett B.J."/>
        </authorList>
    </citation>
    <scope>NUCLEOTIDE SEQUENCE [LARGE SCALE GENOMIC DNA]</scope>
    <source>
        <strain evidence="15">JN3 / isolate v23.1.3 / race Av1-4-5-6-7-8</strain>
    </source>
</reference>
<sequence>MRPLLHHASRLLAPLLVPTTRAGAGFAPAICSTCQYRRGDGFQLNGRSIPEPCSRRPFSTSRRWREDRKEGDPSQPISMPPPSPESQNTGDSRPAFTDSPSLQERQERLQREFDEIQRQAEEQKVREKAQKLREEEEARRQAEERAQEQRRLQQQEQARAAQVQATETTLKKEEVDDNIARVPDEQLPSHRERQRWSLSKRLSDAMDNLLPKLALVTQKVNTYTGTDYSGVEALRREIQEQEKLVKARRLAIDEKKQALDTALAHQAASQKEVVALLERKHSWSSSDLERYMSLIRSEHINDQAVREGKEAVANAENALEEARAQLEKRERAQYHEEQIWSDTIRRNSTWVTFGLMGVNIFLLLLSLAVLEPWRRRRMVREIKTALEAQILAMENTPASTTLTPAAAAAAEAAAAQHVIPVGGLFDVGAEPTTEFFEASEPIGDETLAQIPPQTSATSSSTTTPPTPTVVVQDPPTLVDPALESDTPDPASTPPTPQDSLPVATDFEDAPSSPRSTLQQWQHHVRAAALDVVSDRVISIRRIDYTAAVLQGAAAGAVITAALVALWRGG</sequence>
<evidence type="ECO:0000313" key="15">
    <source>
        <dbReference type="Proteomes" id="UP000002668"/>
    </source>
</evidence>
<dbReference type="GO" id="GO:0005743">
    <property type="term" value="C:mitochondrial inner membrane"/>
    <property type="evidence" value="ECO:0007669"/>
    <property type="project" value="UniProtKB-SubCell"/>
</dbReference>
<dbReference type="PANTHER" id="PTHR31961:SF3">
    <property type="entry name" value="SENSITIVE TO HIGH EXPRESSION PROTEIN 9, MITOCHONDRIAL"/>
    <property type="match status" value="1"/>
</dbReference>
<comment type="subunit">
    <text evidence="10">Homooligomer.</text>
</comment>
<comment type="similarity">
    <text evidence="1 10">Belongs to the SHE9 family.</text>
</comment>
<dbReference type="PANTHER" id="PTHR31961">
    <property type="entry name" value="SENSITIVE TO HIGH EXPRESSION PROTEIN 9, MITOCHONDRIAL"/>
    <property type="match status" value="1"/>
</dbReference>
<feature type="region of interest" description="Disordered" evidence="12">
    <location>
        <begin position="120"/>
        <end position="193"/>
    </location>
</feature>
<dbReference type="Proteomes" id="UP000002668">
    <property type="component" value="Genome"/>
</dbReference>
<evidence type="ECO:0000256" key="5">
    <source>
        <dbReference type="ARBA" id="ARBA00022989"/>
    </source>
</evidence>
<keyword evidence="4 10" id="KW-0809">Transit peptide</keyword>
<feature type="region of interest" description="Disordered" evidence="12">
    <location>
        <begin position="450"/>
        <end position="514"/>
    </location>
</feature>
<gene>
    <name evidence="14" type="ORF">LEMA_P036070.1</name>
</gene>
<keyword evidence="8 10" id="KW-0472">Membrane</keyword>
<feature type="compositionally biased region" description="Basic and acidic residues" evidence="12">
    <location>
        <begin position="169"/>
        <end position="193"/>
    </location>
</feature>
<dbReference type="VEuPathDB" id="FungiDB:LEMA_P036070.1"/>
<feature type="transmembrane region" description="Helical" evidence="10">
    <location>
        <begin position="350"/>
        <end position="370"/>
    </location>
</feature>
<dbReference type="InterPro" id="IPR008839">
    <property type="entry name" value="MDM33_fungi"/>
</dbReference>
<evidence type="ECO:0000256" key="4">
    <source>
        <dbReference type="ARBA" id="ARBA00022946"/>
    </source>
</evidence>
<dbReference type="AlphaFoldDB" id="E4ZRT6"/>
<keyword evidence="3 10" id="KW-0999">Mitochondrion inner membrane</keyword>
<keyword evidence="2 10" id="KW-0812">Transmembrane</keyword>
<dbReference type="Pfam" id="PF05546">
    <property type="entry name" value="She9_MDM33"/>
    <property type="match status" value="1"/>
</dbReference>
<evidence type="ECO:0000256" key="3">
    <source>
        <dbReference type="ARBA" id="ARBA00022792"/>
    </source>
</evidence>
<keyword evidence="15" id="KW-1185">Reference proteome</keyword>
<evidence type="ECO:0000256" key="6">
    <source>
        <dbReference type="ARBA" id="ARBA00023054"/>
    </source>
</evidence>
<evidence type="ECO:0000256" key="1">
    <source>
        <dbReference type="ARBA" id="ARBA00007472"/>
    </source>
</evidence>
<dbReference type="InParanoid" id="E4ZRT6"/>
<evidence type="ECO:0000256" key="8">
    <source>
        <dbReference type="ARBA" id="ARBA00023136"/>
    </source>
</evidence>
<keyword evidence="7 10" id="KW-0496">Mitochondrion</keyword>
<evidence type="ECO:0000256" key="9">
    <source>
        <dbReference type="ARBA" id="ARBA00024807"/>
    </source>
</evidence>
<proteinExistence type="inferred from homology"/>
<feature type="compositionally biased region" description="Basic and acidic residues" evidence="12">
    <location>
        <begin position="63"/>
        <end position="72"/>
    </location>
</feature>
<feature type="compositionally biased region" description="Basic and acidic residues" evidence="12">
    <location>
        <begin position="120"/>
        <end position="153"/>
    </location>
</feature>
<dbReference type="OMA" id="QTHIFTA"/>
<feature type="chain" id="PRO_5003193126" description="Sensitive to high expression protein 9, mitochondrial" evidence="13">
    <location>
        <begin position="23"/>
        <end position="569"/>
    </location>
</feature>
<keyword evidence="5 10" id="KW-1133">Transmembrane helix</keyword>
<feature type="compositionally biased region" description="Low complexity" evidence="12">
    <location>
        <begin position="451"/>
        <end position="480"/>
    </location>
</feature>
<dbReference type="HOGENOM" id="CLU_025632_2_2_1"/>
<accession>E4ZRT6</accession>
<dbReference type="OrthoDB" id="5595506at2759"/>
<evidence type="ECO:0000256" key="13">
    <source>
        <dbReference type="SAM" id="SignalP"/>
    </source>
</evidence>
<comment type="function">
    <text evidence="9">Required for the maintenance of the structure of the mitochondrial inner membrane. Involved in mitochondrial morphology. Causes growth arrest when highly overexpressed.</text>
</comment>
<evidence type="ECO:0000313" key="14">
    <source>
        <dbReference type="EMBL" id="CBX93933.1"/>
    </source>
</evidence>
<comment type="subcellular location">
    <subcellularLocation>
        <location evidence="10">Mitochondrion inner membrane</location>
        <topology evidence="10">Multi-pass membrane protein</topology>
    </subcellularLocation>
</comment>
<keyword evidence="6 11" id="KW-0175">Coiled coil</keyword>
<name>E4ZRT6_LEPMJ</name>
<feature type="region of interest" description="Disordered" evidence="12">
    <location>
        <begin position="43"/>
        <end position="103"/>
    </location>
</feature>
<evidence type="ECO:0000256" key="2">
    <source>
        <dbReference type="ARBA" id="ARBA00022692"/>
    </source>
</evidence>
<feature type="coiled-coil region" evidence="11">
    <location>
        <begin position="301"/>
        <end position="332"/>
    </location>
</feature>
<protein>
    <recommendedName>
        <fullName evidence="10">Sensitive to high expression protein 9, mitochondrial</fullName>
    </recommendedName>
</protein>
<evidence type="ECO:0000256" key="12">
    <source>
        <dbReference type="SAM" id="MobiDB-lite"/>
    </source>
</evidence>
<evidence type="ECO:0000256" key="7">
    <source>
        <dbReference type="ARBA" id="ARBA00023128"/>
    </source>
</evidence>
<dbReference type="GO" id="GO:0007007">
    <property type="term" value="P:inner mitochondrial membrane organization"/>
    <property type="evidence" value="ECO:0007669"/>
    <property type="project" value="TreeGrafter"/>
</dbReference>
<feature type="transmembrane region" description="Helical" evidence="10">
    <location>
        <begin position="544"/>
        <end position="566"/>
    </location>
</feature>
<dbReference type="EMBL" id="FP929116">
    <property type="protein sequence ID" value="CBX93933.1"/>
    <property type="molecule type" value="Genomic_DNA"/>
</dbReference>
<feature type="signal peptide" evidence="13">
    <location>
        <begin position="1"/>
        <end position="22"/>
    </location>
</feature>
<dbReference type="eggNOG" id="ENOG502QQ1E">
    <property type="taxonomic scope" value="Eukaryota"/>
</dbReference>
<keyword evidence="13" id="KW-0732">Signal</keyword>
<evidence type="ECO:0000256" key="11">
    <source>
        <dbReference type="SAM" id="Coils"/>
    </source>
</evidence>
<evidence type="ECO:0000256" key="10">
    <source>
        <dbReference type="RuleBase" id="RU364128"/>
    </source>
</evidence>